<sequence length="370" mass="41803">MKANKSSKANVKRSGFYDYTVRNENERSTIAHTEPAAHAKRRKLLNQAFTEKSLRASAEFMSKHIDRWLEILVDDVQQNGWTEPKDAANEVEMLVWDILGDICNGREFGMKEKGKNMLKLVPHASVKQMQYGYPVLKMPFAPFLRALSPLGVDEFMAKFKPPEIKLYEHFTADAVAQRLARFRSGKDERQDMFHFICKAKDPETGLPAFSDRDIIAEARLLTVAGSDTSSVGMTGALFFLAKYPERLEKLRREIDSVFGTEEIVAGLKVKSCEYLRAVIDEVLRICPAGLAEMPREVLPGGIVINEEFYPAGTIVGTGVWCDNDNKEVYGDPEIFRPERWIPSPENPPEEISRIKAAFTLLGSHRTTVLE</sequence>
<dbReference type="AlphaFoldDB" id="A0A6A6V3Y8"/>
<dbReference type="InterPro" id="IPR001128">
    <property type="entry name" value="Cyt_P450"/>
</dbReference>
<evidence type="ECO:0000313" key="1">
    <source>
        <dbReference type="EMBL" id="KAF2744576.1"/>
    </source>
</evidence>
<dbReference type="GO" id="GO:0016705">
    <property type="term" value="F:oxidoreductase activity, acting on paired donors, with incorporation or reduction of molecular oxygen"/>
    <property type="evidence" value="ECO:0007669"/>
    <property type="project" value="InterPro"/>
</dbReference>
<keyword evidence="2" id="KW-1185">Reference proteome</keyword>
<dbReference type="PRINTS" id="PR00463">
    <property type="entry name" value="EP450I"/>
</dbReference>
<dbReference type="GO" id="GO:0020037">
    <property type="term" value="F:heme binding"/>
    <property type="evidence" value="ECO:0007669"/>
    <property type="project" value="InterPro"/>
</dbReference>
<dbReference type="GO" id="GO:0005506">
    <property type="term" value="F:iron ion binding"/>
    <property type="evidence" value="ECO:0007669"/>
    <property type="project" value="InterPro"/>
</dbReference>
<dbReference type="PANTHER" id="PTHR24305">
    <property type="entry name" value="CYTOCHROME P450"/>
    <property type="match status" value="1"/>
</dbReference>
<dbReference type="Proteomes" id="UP000799440">
    <property type="component" value="Unassembled WGS sequence"/>
</dbReference>
<evidence type="ECO:0000313" key="2">
    <source>
        <dbReference type="Proteomes" id="UP000799440"/>
    </source>
</evidence>
<dbReference type="PANTHER" id="PTHR24305:SF226">
    <property type="entry name" value="CYTOCHROME P450 MONOOXYGENASE"/>
    <property type="match status" value="1"/>
</dbReference>
<gene>
    <name evidence="1" type="ORF">M011DRAFT_488908</name>
</gene>
<dbReference type="GO" id="GO:0004497">
    <property type="term" value="F:monooxygenase activity"/>
    <property type="evidence" value="ECO:0007669"/>
    <property type="project" value="InterPro"/>
</dbReference>
<dbReference type="InterPro" id="IPR050121">
    <property type="entry name" value="Cytochrome_P450_monoxygenase"/>
</dbReference>
<name>A0A6A6V3Y8_9PLEO</name>
<dbReference type="EMBL" id="MU006588">
    <property type="protein sequence ID" value="KAF2744576.1"/>
    <property type="molecule type" value="Genomic_DNA"/>
</dbReference>
<dbReference type="InterPro" id="IPR036396">
    <property type="entry name" value="Cyt_P450_sf"/>
</dbReference>
<dbReference type="Gene3D" id="1.10.630.10">
    <property type="entry name" value="Cytochrome P450"/>
    <property type="match status" value="1"/>
</dbReference>
<proteinExistence type="predicted"/>
<dbReference type="Pfam" id="PF00067">
    <property type="entry name" value="p450"/>
    <property type="match status" value="1"/>
</dbReference>
<dbReference type="SUPFAM" id="SSF48264">
    <property type="entry name" value="Cytochrome P450"/>
    <property type="match status" value="1"/>
</dbReference>
<dbReference type="OrthoDB" id="1470350at2759"/>
<reference evidence="1" key="1">
    <citation type="journal article" date="2020" name="Stud. Mycol.">
        <title>101 Dothideomycetes genomes: a test case for predicting lifestyles and emergence of pathogens.</title>
        <authorList>
            <person name="Haridas S."/>
            <person name="Albert R."/>
            <person name="Binder M."/>
            <person name="Bloem J."/>
            <person name="Labutti K."/>
            <person name="Salamov A."/>
            <person name="Andreopoulos B."/>
            <person name="Baker S."/>
            <person name="Barry K."/>
            <person name="Bills G."/>
            <person name="Bluhm B."/>
            <person name="Cannon C."/>
            <person name="Castanera R."/>
            <person name="Culley D."/>
            <person name="Daum C."/>
            <person name="Ezra D."/>
            <person name="Gonzalez J."/>
            <person name="Henrissat B."/>
            <person name="Kuo A."/>
            <person name="Liang C."/>
            <person name="Lipzen A."/>
            <person name="Lutzoni F."/>
            <person name="Magnuson J."/>
            <person name="Mondo S."/>
            <person name="Nolan M."/>
            <person name="Ohm R."/>
            <person name="Pangilinan J."/>
            <person name="Park H.-J."/>
            <person name="Ramirez L."/>
            <person name="Alfaro M."/>
            <person name="Sun H."/>
            <person name="Tritt A."/>
            <person name="Yoshinaga Y."/>
            <person name="Zwiers L.-H."/>
            <person name="Turgeon B."/>
            <person name="Goodwin S."/>
            <person name="Spatafora J."/>
            <person name="Crous P."/>
            <person name="Grigoriev I."/>
        </authorList>
    </citation>
    <scope>NUCLEOTIDE SEQUENCE</scope>
    <source>
        <strain evidence="1">CBS 119925</strain>
    </source>
</reference>
<accession>A0A6A6V3Y8</accession>
<protein>
    <submittedName>
        <fullName evidence="1">Cytochrome P450</fullName>
    </submittedName>
</protein>
<organism evidence="1 2">
    <name type="scientific">Sporormia fimetaria CBS 119925</name>
    <dbReference type="NCBI Taxonomy" id="1340428"/>
    <lineage>
        <taxon>Eukaryota</taxon>
        <taxon>Fungi</taxon>
        <taxon>Dikarya</taxon>
        <taxon>Ascomycota</taxon>
        <taxon>Pezizomycotina</taxon>
        <taxon>Dothideomycetes</taxon>
        <taxon>Pleosporomycetidae</taxon>
        <taxon>Pleosporales</taxon>
        <taxon>Sporormiaceae</taxon>
        <taxon>Sporormia</taxon>
    </lineage>
</organism>
<dbReference type="InterPro" id="IPR002401">
    <property type="entry name" value="Cyt_P450_E_grp-I"/>
</dbReference>